<evidence type="ECO:0000313" key="2">
    <source>
        <dbReference type="Proteomes" id="UP001485301"/>
    </source>
</evidence>
<dbReference type="Proteomes" id="UP001485301">
    <property type="component" value="Chromosome"/>
</dbReference>
<accession>A0ACD5C8E4</accession>
<evidence type="ECO:0000313" key="1">
    <source>
        <dbReference type="EMBL" id="WZN58124.1"/>
    </source>
</evidence>
<protein>
    <submittedName>
        <fullName evidence="1">Uncharacterized protein</fullName>
    </submittedName>
</protein>
<proteinExistence type="predicted"/>
<name>A0ACD5C8E4_9SPHI</name>
<sequence length="50" mass="6103">MNIKFTIYSFILRIFIGTPSVFLRLQPKKYRRSTEQAPNKHRVIYEYNSH</sequence>
<keyword evidence="2" id="KW-1185">Reference proteome</keyword>
<dbReference type="EMBL" id="CP151087">
    <property type="protein sequence ID" value="WZN58124.1"/>
    <property type="molecule type" value="Genomic_DNA"/>
</dbReference>
<organism evidence="1 2">
    <name type="scientific">Sphingobacterium thalpophilum</name>
    <dbReference type="NCBI Taxonomy" id="259"/>
    <lineage>
        <taxon>Bacteria</taxon>
        <taxon>Pseudomonadati</taxon>
        <taxon>Bacteroidota</taxon>
        <taxon>Sphingobacteriia</taxon>
        <taxon>Sphingobacteriales</taxon>
        <taxon>Sphingobacteriaceae</taxon>
        <taxon>Sphingobacterium</taxon>
    </lineage>
</organism>
<reference evidence="1" key="1">
    <citation type="submission" date="2024-04" db="EMBL/GenBank/DDBJ databases">
        <title>Complete genome sequence of Sphingobacterium thalpophiium BAA-1094.</title>
        <authorList>
            <person name="Adaikpoh B.I."/>
        </authorList>
    </citation>
    <scope>NUCLEOTIDE SEQUENCE</scope>
    <source>
        <strain evidence="1">BAA-1094</strain>
    </source>
</reference>
<gene>
    <name evidence="1" type="ORF">AACH28_11430</name>
</gene>